<evidence type="ECO:0000313" key="2">
    <source>
        <dbReference type="EMBL" id="QIS11708.1"/>
    </source>
</evidence>
<dbReference type="Proteomes" id="UP000503540">
    <property type="component" value="Chromosome"/>
</dbReference>
<name>A0A6G9YEU7_9NOCA</name>
<evidence type="ECO:0000259" key="1">
    <source>
        <dbReference type="Pfam" id="PF21986"/>
    </source>
</evidence>
<accession>A0A6G9YEU7</accession>
<dbReference type="EMBL" id="CP046172">
    <property type="protein sequence ID" value="QIS11708.1"/>
    <property type="molecule type" value="Genomic_DNA"/>
</dbReference>
<keyword evidence="3" id="KW-1185">Reference proteome</keyword>
<organism evidence="2 3">
    <name type="scientific">Nocardia arthritidis</name>
    <dbReference type="NCBI Taxonomy" id="228602"/>
    <lineage>
        <taxon>Bacteria</taxon>
        <taxon>Bacillati</taxon>
        <taxon>Actinomycetota</taxon>
        <taxon>Actinomycetes</taxon>
        <taxon>Mycobacteriales</taxon>
        <taxon>Nocardiaceae</taxon>
        <taxon>Nocardia</taxon>
    </lineage>
</organism>
<reference evidence="2 3" key="1">
    <citation type="journal article" date="2019" name="ACS Chem. Biol.">
        <title>Identification and Mobilization of a Cryptic Antibiotic Biosynthesis Gene Locus from a Human-Pathogenic Nocardia Isolate.</title>
        <authorList>
            <person name="Herisse M."/>
            <person name="Ishida K."/>
            <person name="Porter J.L."/>
            <person name="Howden B."/>
            <person name="Hertweck C."/>
            <person name="Stinear T.P."/>
            <person name="Pidot S.J."/>
        </authorList>
    </citation>
    <scope>NUCLEOTIDE SEQUENCE [LARGE SCALE GENOMIC DNA]</scope>
    <source>
        <strain evidence="2 3">AUSMDU00012717</strain>
    </source>
</reference>
<keyword evidence="2" id="KW-0808">Transferase</keyword>
<dbReference type="InterPro" id="IPR036568">
    <property type="entry name" value="GGCT-like_sf"/>
</dbReference>
<gene>
    <name evidence="2" type="ORF">F5544_19200</name>
</gene>
<dbReference type="Gene3D" id="3.10.490.10">
    <property type="entry name" value="Gamma-glutamyl cyclotransferase-like"/>
    <property type="match status" value="1"/>
</dbReference>
<evidence type="ECO:0000313" key="3">
    <source>
        <dbReference type="Proteomes" id="UP000503540"/>
    </source>
</evidence>
<dbReference type="Pfam" id="PF21986">
    <property type="entry name" value="AH_C"/>
    <property type="match status" value="1"/>
</dbReference>
<dbReference type="GO" id="GO:0016740">
    <property type="term" value="F:transferase activity"/>
    <property type="evidence" value="ECO:0007669"/>
    <property type="project" value="UniProtKB-KW"/>
</dbReference>
<proteinExistence type="predicted"/>
<dbReference type="RefSeq" id="WP_167474481.1">
    <property type="nucleotide sequence ID" value="NZ_CP046172.1"/>
</dbReference>
<protein>
    <submittedName>
        <fullName evidence="2">Gamma-glutamylcyclotransferase</fullName>
    </submittedName>
</protein>
<dbReference type="AlphaFoldDB" id="A0A6G9YEU7"/>
<feature type="domain" description="Allophanate hydrolase C-terminal" evidence="1">
    <location>
        <begin position="4"/>
        <end position="122"/>
    </location>
</feature>
<dbReference type="KEGG" id="nah:F5544_19200"/>
<sequence>MPLIFLNGGAMRGGPLNHLLDGAPFAGTARTAPQYRFYSVGDRFPGLHPVSDGGAAIQGELFDVSLDVLRTRLLPAEPPELELGVIELDDERSVLSMVLRRPPVSYPQLIDITEIGSWQKYREGA</sequence>
<dbReference type="SUPFAM" id="SSF110857">
    <property type="entry name" value="Gamma-glutamyl cyclotransferase-like"/>
    <property type="match status" value="1"/>
</dbReference>
<dbReference type="InterPro" id="IPR053844">
    <property type="entry name" value="AH_C"/>
</dbReference>